<feature type="binding site" evidence="10">
    <location>
        <position position="191"/>
    </location>
    <ligand>
        <name>Zn(2+)</name>
        <dbReference type="ChEBI" id="CHEBI:29105"/>
        <label>2</label>
    </ligand>
</feature>
<dbReference type="SUPFAM" id="SSF46565">
    <property type="entry name" value="Chaperone J-domain"/>
    <property type="match status" value="1"/>
</dbReference>
<dbReference type="GO" id="GO:0031072">
    <property type="term" value="F:heat shock protein binding"/>
    <property type="evidence" value="ECO:0007669"/>
    <property type="project" value="InterPro"/>
</dbReference>
<dbReference type="GO" id="GO:0042026">
    <property type="term" value="P:protein refolding"/>
    <property type="evidence" value="ECO:0007669"/>
    <property type="project" value="TreeGrafter"/>
</dbReference>
<dbReference type="InterPro" id="IPR036869">
    <property type="entry name" value="J_dom_sf"/>
</dbReference>
<dbReference type="PROSITE" id="PS51188">
    <property type="entry name" value="ZF_CR"/>
    <property type="match status" value="1"/>
</dbReference>
<dbReference type="HAMAP" id="MF_01152">
    <property type="entry name" value="DnaJ"/>
    <property type="match status" value="1"/>
</dbReference>
<dbReference type="STRING" id="867903.ThesuDRAFT_00682"/>
<dbReference type="SUPFAM" id="SSF57938">
    <property type="entry name" value="DnaJ/Hsp40 cysteine-rich domain"/>
    <property type="match status" value="1"/>
</dbReference>
<dbReference type="FunFam" id="2.10.230.10:FF:000002">
    <property type="entry name" value="Molecular chaperone DnaJ"/>
    <property type="match status" value="1"/>
</dbReference>
<dbReference type="CDD" id="cd10747">
    <property type="entry name" value="DnaJ_C"/>
    <property type="match status" value="1"/>
</dbReference>
<evidence type="ECO:0000256" key="1">
    <source>
        <dbReference type="ARBA" id="ARBA00022705"/>
    </source>
</evidence>
<keyword evidence="4 10" id="KW-0863">Zinc-finger</keyword>
<dbReference type="CDD" id="cd06257">
    <property type="entry name" value="DnaJ"/>
    <property type="match status" value="1"/>
</dbReference>
<comment type="function">
    <text evidence="7 10">Participates actively in the response to hyperosmotic and heat shock by preventing the aggregation of stress-denatured proteins and by disaggregating proteins, also in an autonomous, DnaK-independent fashion. Unfolded proteins bind initially to DnaJ; upon interaction with the DnaJ-bound protein, DnaK hydrolyzes its bound ATP, resulting in the formation of a stable complex. GrpE releases ADP from DnaK; ATP binding to DnaK triggers the release of the substrate protein, thus completing the reaction cycle. Several rounds of ATP-dependent interactions between DnaJ, DnaK and GrpE are required for fully efficient folding. Also involved, together with DnaK and GrpE, in the DNA replication of plasmids through activation of initiation proteins.</text>
</comment>
<evidence type="ECO:0000313" key="15">
    <source>
        <dbReference type="Proteomes" id="UP000005710"/>
    </source>
</evidence>
<proteinExistence type="inferred from homology"/>
<feature type="repeat" description="CXXCXGXG motif" evidence="10">
    <location>
        <begin position="172"/>
        <end position="179"/>
    </location>
</feature>
<evidence type="ECO:0000259" key="12">
    <source>
        <dbReference type="PROSITE" id="PS50076"/>
    </source>
</evidence>
<dbReference type="eggNOG" id="COG0484">
    <property type="taxonomic scope" value="Bacteria"/>
</dbReference>
<keyword evidence="10" id="KW-0346">Stress response</keyword>
<feature type="repeat" description="CXXCXGXG motif" evidence="10">
    <location>
        <begin position="228"/>
        <end position="235"/>
    </location>
</feature>
<feature type="binding site" evidence="10">
    <location>
        <position position="214"/>
    </location>
    <ligand>
        <name>Zn(2+)</name>
        <dbReference type="ChEBI" id="CHEBI:29105"/>
        <label>2</label>
    </ligand>
</feature>
<gene>
    <name evidence="10" type="primary">dnaJ</name>
    <name evidence="14" type="ORF">ThesuDRAFT_00682</name>
</gene>
<feature type="binding site" evidence="10">
    <location>
        <position position="188"/>
    </location>
    <ligand>
        <name>Zn(2+)</name>
        <dbReference type="ChEBI" id="CHEBI:29105"/>
        <label>2</label>
    </ligand>
</feature>
<dbReference type="Pfam" id="PF01556">
    <property type="entry name" value="DnaJ_C"/>
    <property type="match status" value="1"/>
</dbReference>
<comment type="domain">
    <text evidence="10">The J domain is necessary and sufficient to stimulate DnaK ATPase activity. Zinc center 1 plays an important role in the autonomous, DnaK-independent chaperone activity of DnaJ. Zinc center 2 is essential for interaction with DnaK and for DnaJ activity.</text>
</comment>
<dbReference type="GO" id="GO:0006260">
    <property type="term" value="P:DNA replication"/>
    <property type="evidence" value="ECO:0007669"/>
    <property type="project" value="UniProtKB-KW"/>
</dbReference>
<dbReference type="PANTHER" id="PTHR43096">
    <property type="entry name" value="DNAJ HOMOLOG 1, MITOCHONDRIAL-RELATED"/>
    <property type="match status" value="1"/>
</dbReference>
<dbReference type="AlphaFoldDB" id="K6Q1V0"/>
<accession>K6Q1V0</accession>
<dbReference type="PRINTS" id="PR00625">
    <property type="entry name" value="JDOMAIN"/>
</dbReference>
<dbReference type="InterPro" id="IPR018253">
    <property type="entry name" value="DnaJ_domain_CS"/>
</dbReference>
<dbReference type="FunFam" id="2.60.260.20:FF:000005">
    <property type="entry name" value="Chaperone protein dnaJ 1, mitochondrial"/>
    <property type="match status" value="1"/>
</dbReference>
<evidence type="ECO:0000256" key="3">
    <source>
        <dbReference type="ARBA" id="ARBA00022737"/>
    </source>
</evidence>
<evidence type="ECO:0000256" key="9">
    <source>
        <dbReference type="ARBA" id="ARBA00067609"/>
    </source>
</evidence>
<dbReference type="GO" id="GO:0008270">
    <property type="term" value="F:zinc ion binding"/>
    <property type="evidence" value="ECO:0007669"/>
    <property type="project" value="UniProtKB-UniRule"/>
</dbReference>
<feature type="repeat" description="CXXCXGXG motif" evidence="10">
    <location>
        <begin position="188"/>
        <end position="195"/>
    </location>
</feature>
<dbReference type="Pfam" id="PF00226">
    <property type="entry name" value="DnaJ"/>
    <property type="match status" value="1"/>
</dbReference>
<comment type="cofactor">
    <cofactor evidence="10">
        <name>Zn(2+)</name>
        <dbReference type="ChEBI" id="CHEBI:29105"/>
    </cofactor>
    <text evidence="10">Binds 2 Zn(2+) ions per monomer.</text>
</comment>
<evidence type="ECO:0000256" key="5">
    <source>
        <dbReference type="ARBA" id="ARBA00022833"/>
    </source>
</evidence>
<dbReference type="FunFam" id="1.10.287.110:FF:000034">
    <property type="entry name" value="Chaperone protein DnaJ"/>
    <property type="match status" value="1"/>
</dbReference>
<dbReference type="NCBIfam" id="TIGR02349">
    <property type="entry name" value="DnaJ_bact"/>
    <property type="match status" value="1"/>
</dbReference>
<keyword evidence="2 10" id="KW-0479">Metal-binding</keyword>
<keyword evidence="6 10" id="KW-0143">Chaperone</keyword>
<dbReference type="PANTHER" id="PTHR43096:SF10">
    <property type="entry name" value="CHAPERONE PROTEIN DNAJ A6, CHLOROPLASTIC"/>
    <property type="match status" value="1"/>
</dbReference>
<dbReference type="GO" id="GO:0051082">
    <property type="term" value="F:unfolded protein binding"/>
    <property type="evidence" value="ECO:0007669"/>
    <property type="project" value="UniProtKB-UniRule"/>
</dbReference>
<dbReference type="NCBIfam" id="NF008035">
    <property type="entry name" value="PRK10767.1"/>
    <property type="match status" value="1"/>
</dbReference>
<dbReference type="InterPro" id="IPR036410">
    <property type="entry name" value="HSP_DnaJ_Cys-rich_dom_sf"/>
</dbReference>
<feature type="zinc finger region" description="CR-type" evidence="11">
    <location>
        <begin position="159"/>
        <end position="240"/>
    </location>
</feature>
<evidence type="ECO:0000256" key="11">
    <source>
        <dbReference type="PROSITE-ProRule" id="PRU00546"/>
    </source>
</evidence>
<feature type="domain" description="J" evidence="12">
    <location>
        <begin position="4"/>
        <end position="69"/>
    </location>
</feature>
<evidence type="ECO:0000256" key="4">
    <source>
        <dbReference type="ARBA" id="ARBA00022771"/>
    </source>
</evidence>
<comment type="subcellular location">
    <subcellularLocation>
        <location evidence="10">Cytoplasm</location>
    </subcellularLocation>
</comment>
<keyword evidence="3 10" id="KW-0677">Repeat</keyword>
<dbReference type="InterPro" id="IPR008971">
    <property type="entry name" value="HSP40/DnaJ_pept-bd"/>
</dbReference>
<dbReference type="InterPro" id="IPR001305">
    <property type="entry name" value="HSP_DnaJ_Cys-rich_dom"/>
</dbReference>
<keyword evidence="5 10" id="KW-0862">Zinc</keyword>
<dbReference type="PROSITE" id="PS50076">
    <property type="entry name" value="DNAJ_2"/>
    <property type="match status" value="1"/>
</dbReference>
<comment type="subunit">
    <text evidence="10">Homodimer.</text>
</comment>
<reference evidence="14" key="1">
    <citation type="submission" date="2010-10" db="EMBL/GenBank/DDBJ databases">
        <authorList>
            <consortium name="US DOE Joint Genome Institute (JGI-PGF)"/>
            <person name="Lucas S."/>
            <person name="Copeland A."/>
            <person name="Lapidus A."/>
            <person name="Bruce D."/>
            <person name="Goodwin L."/>
            <person name="Pitluck S."/>
            <person name="Kyrpides N."/>
            <person name="Mavromatis K."/>
            <person name="Detter J.C."/>
            <person name="Han C."/>
            <person name="Land M."/>
            <person name="Hauser L."/>
            <person name="Markowitz V."/>
            <person name="Cheng J.-F."/>
            <person name="Hugenholtz P."/>
            <person name="Woyke T."/>
            <person name="Wu D."/>
            <person name="Pukall R."/>
            <person name="Wahrenburg C."/>
            <person name="Brambilla E."/>
            <person name="Klenk H.-P."/>
            <person name="Eisen J.A."/>
        </authorList>
    </citation>
    <scope>NUCLEOTIDE SEQUENCE [LARGE SCALE GENOMIC DNA]</scope>
    <source>
        <strain evidence="14">DSM 13965</strain>
    </source>
</reference>
<dbReference type="Proteomes" id="UP000005710">
    <property type="component" value="Unassembled WGS sequence"/>
</dbReference>
<comment type="caution">
    <text evidence="14">The sequence shown here is derived from an EMBL/GenBank/DDBJ whole genome shotgun (WGS) entry which is preliminary data.</text>
</comment>
<sequence length="399" mass="42608">MAKDYYAILGVSRDASQEEIKKAYRRLARRYHPDANPGDPEAERRFKEINEAYQVLGDPEKRAAYDRFGTAEGPAAGGWPGGAGGWPGGAGGFGTAGGPGGGFGPFGGFGDFDGFGNFGLGDLFDAVFGGGRSARRGGPARGADLEMELELTLEEAARGGRREIRVERPEECAACRGTGAEGGRLVSCPQCGGSGQVRTARTTPFGQFVTVQTCPRCGGAGRLAAAACRACGGRGEVPQRRTLEIDIPAGVDDGMRLRLRGQGQPGRRGGPPGDLYVRIRIKPHPVFRREGDDIVAEVAVGMAQAALGARLRVPTLDGEEELLVPPGTQPGEVIRLKGKGMPRLRGSGRGDQLVRVRVEIPRRLSDRERELLLELARLRGETVSDERGLFQRMRDAFNL</sequence>
<evidence type="ECO:0000313" key="14">
    <source>
        <dbReference type="EMBL" id="EKP94959.1"/>
    </source>
</evidence>
<feature type="binding site" evidence="10">
    <location>
        <position position="172"/>
    </location>
    <ligand>
        <name>Zn(2+)</name>
        <dbReference type="ChEBI" id="CHEBI:29105"/>
        <label>1</label>
    </ligand>
</feature>
<dbReference type="Pfam" id="PF00684">
    <property type="entry name" value="DnaJ_CXXCXGXG"/>
    <property type="match status" value="1"/>
</dbReference>
<dbReference type="OrthoDB" id="9779889at2"/>
<feature type="binding site" evidence="10">
    <location>
        <position position="231"/>
    </location>
    <ligand>
        <name>Zn(2+)</name>
        <dbReference type="ChEBI" id="CHEBI:29105"/>
        <label>1</label>
    </ligand>
</feature>
<feature type="binding site" evidence="10">
    <location>
        <position position="175"/>
    </location>
    <ligand>
        <name>Zn(2+)</name>
        <dbReference type="ChEBI" id="CHEBI:29105"/>
        <label>1</label>
    </ligand>
</feature>
<organism evidence="14 15">
    <name type="scientific">Thermaerobacter subterraneus DSM 13965</name>
    <dbReference type="NCBI Taxonomy" id="867903"/>
    <lineage>
        <taxon>Bacteria</taxon>
        <taxon>Bacillati</taxon>
        <taxon>Bacillota</taxon>
        <taxon>Clostridia</taxon>
        <taxon>Eubacteriales</taxon>
        <taxon>Clostridiales Family XVII. Incertae Sedis</taxon>
        <taxon>Thermaerobacter</taxon>
    </lineage>
</organism>
<comment type="similarity">
    <text evidence="8 10">Belongs to the DnaJ family.</text>
</comment>
<dbReference type="SUPFAM" id="SSF49493">
    <property type="entry name" value="HSP40/DnaJ peptide-binding domain"/>
    <property type="match status" value="2"/>
</dbReference>
<dbReference type="RefSeq" id="WP_006902954.1">
    <property type="nucleotide sequence ID" value="NZ_JH976535.1"/>
</dbReference>
<keyword evidence="1 10" id="KW-0235">DNA replication</keyword>
<dbReference type="HOGENOM" id="CLU_017633_0_7_9"/>
<dbReference type="GO" id="GO:0005524">
    <property type="term" value="F:ATP binding"/>
    <property type="evidence" value="ECO:0007669"/>
    <property type="project" value="InterPro"/>
</dbReference>
<evidence type="ECO:0000256" key="8">
    <source>
        <dbReference type="ARBA" id="ARBA00061004"/>
    </source>
</evidence>
<dbReference type="EMBL" id="AENY02000002">
    <property type="protein sequence ID" value="EKP94959.1"/>
    <property type="molecule type" value="Genomic_DNA"/>
</dbReference>
<dbReference type="Gene3D" id="6.20.20.10">
    <property type="match status" value="2"/>
</dbReference>
<dbReference type="InterPro" id="IPR001623">
    <property type="entry name" value="DnaJ_domain"/>
</dbReference>
<reference evidence="14" key="2">
    <citation type="submission" date="2012-10" db="EMBL/GenBank/DDBJ databases">
        <title>Improved high-quality draft of Thermaerobacter subterraneus C21, DSM 13965.</title>
        <authorList>
            <consortium name="DOE Joint Genome Institute"/>
            <person name="Eisen J."/>
            <person name="Huntemann M."/>
            <person name="Wei C.-L."/>
            <person name="Han J."/>
            <person name="Detter J.C."/>
            <person name="Han C."/>
            <person name="Tapia R."/>
            <person name="Chen A."/>
            <person name="Kyrpides N."/>
            <person name="Mavromatis K."/>
            <person name="Markowitz V."/>
            <person name="Szeto E."/>
            <person name="Ivanova N."/>
            <person name="Mikhailova N."/>
            <person name="Ovchinnikova G."/>
            <person name="Pagani I."/>
            <person name="Pati A."/>
            <person name="Goodwin L."/>
            <person name="Nordberg H.P."/>
            <person name="Cantor M.N."/>
            <person name="Hua S.X."/>
            <person name="Woyke T."/>
            <person name="Eisen J."/>
            <person name="Klenk H.-P."/>
        </authorList>
    </citation>
    <scope>NUCLEOTIDE SEQUENCE [LARGE SCALE GENOMIC DNA]</scope>
    <source>
        <strain evidence="14">DSM 13965</strain>
    </source>
</reference>
<dbReference type="GO" id="GO:0005737">
    <property type="term" value="C:cytoplasm"/>
    <property type="evidence" value="ECO:0007669"/>
    <property type="project" value="UniProtKB-SubCell"/>
</dbReference>
<dbReference type="Gene3D" id="2.60.260.20">
    <property type="entry name" value="Urease metallochaperone UreE, N-terminal domain"/>
    <property type="match status" value="2"/>
</dbReference>
<name>K6Q1V0_9FIRM</name>
<evidence type="ECO:0000256" key="6">
    <source>
        <dbReference type="ARBA" id="ARBA00023186"/>
    </source>
</evidence>
<feature type="repeat" description="CXXCXGXG motif" evidence="10">
    <location>
        <begin position="214"/>
        <end position="221"/>
    </location>
</feature>
<protein>
    <recommendedName>
        <fullName evidence="9 10">Chaperone protein DnaJ</fullName>
    </recommendedName>
</protein>
<evidence type="ECO:0000256" key="7">
    <source>
        <dbReference type="ARBA" id="ARBA00053423"/>
    </source>
</evidence>
<keyword evidence="10" id="KW-0963">Cytoplasm</keyword>
<dbReference type="InterPro" id="IPR012724">
    <property type="entry name" value="DnaJ"/>
</dbReference>
<dbReference type="PROSITE" id="PS00636">
    <property type="entry name" value="DNAJ_1"/>
    <property type="match status" value="1"/>
</dbReference>
<evidence type="ECO:0000256" key="10">
    <source>
        <dbReference type="HAMAP-Rule" id="MF_01152"/>
    </source>
</evidence>
<keyword evidence="15" id="KW-1185">Reference proteome</keyword>
<dbReference type="SMART" id="SM00271">
    <property type="entry name" value="DnaJ"/>
    <property type="match status" value="1"/>
</dbReference>
<dbReference type="InterPro" id="IPR002939">
    <property type="entry name" value="DnaJ_C"/>
</dbReference>
<evidence type="ECO:0000259" key="13">
    <source>
        <dbReference type="PROSITE" id="PS51188"/>
    </source>
</evidence>
<dbReference type="CDD" id="cd10719">
    <property type="entry name" value="DnaJ_zf"/>
    <property type="match status" value="1"/>
</dbReference>
<evidence type="ECO:0000256" key="2">
    <source>
        <dbReference type="ARBA" id="ARBA00022723"/>
    </source>
</evidence>
<feature type="binding site" evidence="10">
    <location>
        <position position="217"/>
    </location>
    <ligand>
        <name>Zn(2+)</name>
        <dbReference type="ChEBI" id="CHEBI:29105"/>
        <label>2</label>
    </ligand>
</feature>
<dbReference type="Gene3D" id="1.10.287.110">
    <property type="entry name" value="DnaJ domain"/>
    <property type="match status" value="1"/>
</dbReference>
<feature type="binding site" evidence="10">
    <location>
        <position position="228"/>
    </location>
    <ligand>
        <name>Zn(2+)</name>
        <dbReference type="ChEBI" id="CHEBI:29105"/>
        <label>1</label>
    </ligand>
</feature>
<feature type="domain" description="CR-type" evidence="13">
    <location>
        <begin position="159"/>
        <end position="240"/>
    </location>
</feature>
<dbReference type="GO" id="GO:0009408">
    <property type="term" value="P:response to heat"/>
    <property type="evidence" value="ECO:0007669"/>
    <property type="project" value="InterPro"/>
</dbReference>